<evidence type="ECO:0000256" key="1">
    <source>
        <dbReference type="ARBA" id="ARBA00006987"/>
    </source>
</evidence>
<keyword evidence="4" id="KW-1185">Reference proteome</keyword>
<dbReference type="PIRSF" id="PIRSF017082">
    <property type="entry name" value="YflP"/>
    <property type="match status" value="1"/>
</dbReference>
<comment type="caution">
    <text evidence="3">The sequence shown here is derived from an EMBL/GenBank/DDBJ whole genome shotgun (WGS) entry which is preliminary data.</text>
</comment>
<dbReference type="AlphaFoldDB" id="A0A4Z0BMC5"/>
<protein>
    <submittedName>
        <fullName evidence="3">Tripartite tricarboxylate transporter substrate binding protein</fullName>
    </submittedName>
</protein>
<dbReference type="PANTHER" id="PTHR42928:SF5">
    <property type="entry name" value="BLR1237 PROTEIN"/>
    <property type="match status" value="1"/>
</dbReference>
<reference evidence="3 4" key="1">
    <citation type="submission" date="2019-03" db="EMBL/GenBank/DDBJ databases">
        <title>Ramlibacter rhizophilus CCTCC AB2015357, whole genome shotgun sequence.</title>
        <authorList>
            <person name="Zhang X."/>
            <person name="Feng G."/>
            <person name="Zhu H."/>
        </authorList>
    </citation>
    <scope>NUCLEOTIDE SEQUENCE [LARGE SCALE GENOMIC DNA]</scope>
    <source>
        <strain evidence="3 4">CCTCC AB2015357</strain>
    </source>
</reference>
<sequence>MNTLTRRSLVAAGLLLSLAATVSAQGWPRQTVTIVVPYTPGTGIDIIARTLAPRLAPRLGQAVLVDNKPGASGNIGASAVAKAAPDGHTLMITVNTFTITPALMKSMPYDPVADFAPVTKLAYGSMALVVNPTAMPVNSLDELVQYAKARPGKLNYGSPGNGTPQHLVMEVLKDRLGLNIVHVPYKGAAGANTDLLGGQIQLMVLPLHTALPFVQQGRLRVIGVSGEQRNPLAPDTPTLSELGLKNLEADLYFWLAAPAGTPPAVLEKLRKESHDILAMPEVRESLLKQGLVPSPSTSEEIASTIRNDVQRWKKFVAAQNITAD</sequence>
<name>A0A4Z0BMC5_9BURK</name>
<dbReference type="Proteomes" id="UP000297564">
    <property type="component" value="Unassembled WGS sequence"/>
</dbReference>
<organism evidence="3 4">
    <name type="scientific">Ramlibacter rhizophilus</name>
    <dbReference type="NCBI Taxonomy" id="1781167"/>
    <lineage>
        <taxon>Bacteria</taxon>
        <taxon>Pseudomonadati</taxon>
        <taxon>Pseudomonadota</taxon>
        <taxon>Betaproteobacteria</taxon>
        <taxon>Burkholderiales</taxon>
        <taxon>Comamonadaceae</taxon>
        <taxon>Ramlibacter</taxon>
    </lineage>
</organism>
<accession>A0A4Z0BMC5</accession>
<dbReference type="EMBL" id="SMLL01000004">
    <property type="protein sequence ID" value="TFY99970.1"/>
    <property type="molecule type" value="Genomic_DNA"/>
</dbReference>
<dbReference type="Gene3D" id="3.40.190.150">
    <property type="entry name" value="Bordetella uptake gene, domain 1"/>
    <property type="match status" value="1"/>
</dbReference>
<evidence type="ECO:0000313" key="3">
    <source>
        <dbReference type="EMBL" id="TFY99970.1"/>
    </source>
</evidence>
<dbReference type="InterPro" id="IPR042100">
    <property type="entry name" value="Bug_dom1"/>
</dbReference>
<dbReference type="OrthoDB" id="8678477at2"/>
<proteinExistence type="inferred from homology"/>
<feature type="chain" id="PRO_5021273271" evidence="2">
    <location>
        <begin position="25"/>
        <end position="324"/>
    </location>
</feature>
<gene>
    <name evidence="3" type="ORF">EZ242_12645</name>
</gene>
<dbReference type="Gene3D" id="3.40.190.10">
    <property type="entry name" value="Periplasmic binding protein-like II"/>
    <property type="match status" value="1"/>
</dbReference>
<dbReference type="SUPFAM" id="SSF53850">
    <property type="entry name" value="Periplasmic binding protein-like II"/>
    <property type="match status" value="1"/>
</dbReference>
<dbReference type="RefSeq" id="WP_135285512.1">
    <property type="nucleotide sequence ID" value="NZ_SMLL01000004.1"/>
</dbReference>
<evidence type="ECO:0000256" key="2">
    <source>
        <dbReference type="SAM" id="SignalP"/>
    </source>
</evidence>
<evidence type="ECO:0000313" key="4">
    <source>
        <dbReference type="Proteomes" id="UP000297564"/>
    </source>
</evidence>
<keyword evidence="2" id="KW-0732">Signal</keyword>
<feature type="signal peptide" evidence="2">
    <location>
        <begin position="1"/>
        <end position="24"/>
    </location>
</feature>
<dbReference type="InterPro" id="IPR005064">
    <property type="entry name" value="BUG"/>
</dbReference>
<dbReference type="CDD" id="cd13578">
    <property type="entry name" value="PBP2_Bug27"/>
    <property type="match status" value="1"/>
</dbReference>
<dbReference type="PANTHER" id="PTHR42928">
    <property type="entry name" value="TRICARBOXYLATE-BINDING PROTEIN"/>
    <property type="match status" value="1"/>
</dbReference>
<dbReference type="Pfam" id="PF03401">
    <property type="entry name" value="TctC"/>
    <property type="match status" value="1"/>
</dbReference>
<comment type="similarity">
    <text evidence="1">Belongs to the UPF0065 (bug) family.</text>
</comment>